<dbReference type="Proteomes" id="UP000288805">
    <property type="component" value="Unassembled WGS sequence"/>
</dbReference>
<evidence type="ECO:0000256" key="1">
    <source>
        <dbReference type="SAM" id="MobiDB-lite"/>
    </source>
</evidence>
<feature type="compositionally biased region" description="Polar residues" evidence="1">
    <location>
        <begin position="19"/>
        <end position="29"/>
    </location>
</feature>
<reference evidence="2 3" key="1">
    <citation type="journal article" date="2018" name="PLoS Genet.">
        <title>Population sequencing reveals clonal diversity and ancestral inbreeding in the grapevine cultivar Chardonnay.</title>
        <authorList>
            <person name="Roach M.J."/>
            <person name="Johnson D.L."/>
            <person name="Bohlmann J."/>
            <person name="van Vuuren H.J."/>
            <person name="Jones S.J."/>
            <person name="Pretorius I.S."/>
            <person name="Schmidt S.A."/>
            <person name="Borneman A.R."/>
        </authorList>
    </citation>
    <scope>NUCLEOTIDE SEQUENCE [LARGE SCALE GENOMIC DNA]</scope>
    <source>
        <strain evidence="3">cv. Chardonnay</strain>
        <tissue evidence="2">Leaf</tissue>
    </source>
</reference>
<feature type="compositionally biased region" description="Basic and acidic residues" evidence="1">
    <location>
        <begin position="7"/>
        <end position="16"/>
    </location>
</feature>
<evidence type="ECO:0000313" key="2">
    <source>
        <dbReference type="EMBL" id="RVX03242.1"/>
    </source>
</evidence>
<name>A0A438J2T2_VITVI</name>
<organism evidence="2 3">
    <name type="scientific">Vitis vinifera</name>
    <name type="common">Grape</name>
    <dbReference type="NCBI Taxonomy" id="29760"/>
    <lineage>
        <taxon>Eukaryota</taxon>
        <taxon>Viridiplantae</taxon>
        <taxon>Streptophyta</taxon>
        <taxon>Embryophyta</taxon>
        <taxon>Tracheophyta</taxon>
        <taxon>Spermatophyta</taxon>
        <taxon>Magnoliopsida</taxon>
        <taxon>eudicotyledons</taxon>
        <taxon>Gunneridae</taxon>
        <taxon>Pentapetalae</taxon>
        <taxon>rosids</taxon>
        <taxon>Vitales</taxon>
        <taxon>Vitaceae</taxon>
        <taxon>Viteae</taxon>
        <taxon>Vitis</taxon>
    </lineage>
</organism>
<gene>
    <name evidence="2" type="ORF">CK203_019991</name>
</gene>
<comment type="caution">
    <text evidence="2">The sequence shown here is derived from an EMBL/GenBank/DDBJ whole genome shotgun (WGS) entry which is preliminary data.</text>
</comment>
<accession>A0A438J2T2</accession>
<protein>
    <submittedName>
        <fullName evidence="2">Uncharacterized protein</fullName>
    </submittedName>
</protein>
<evidence type="ECO:0000313" key="3">
    <source>
        <dbReference type="Proteomes" id="UP000288805"/>
    </source>
</evidence>
<sequence length="59" mass="6525">MRVPEMLFHDPWEKLARSGGTSKSRNVSDINEEGSSSDSSGEEDTPRALSYRTPLITQA</sequence>
<feature type="region of interest" description="Disordered" evidence="1">
    <location>
        <begin position="1"/>
        <end position="59"/>
    </location>
</feature>
<proteinExistence type="predicted"/>
<dbReference type="AlphaFoldDB" id="A0A438J2T2"/>
<dbReference type="EMBL" id="QGNW01000066">
    <property type="protein sequence ID" value="RVX03242.1"/>
    <property type="molecule type" value="Genomic_DNA"/>
</dbReference>